<comment type="caution">
    <text evidence="1">The sequence shown here is derived from an EMBL/GenBank/DDBJ whole genome shotgun (WGS) entry which is preliminary data.</text>
</comment>
<dbReference type="STRING" id="888741.HMPREF9098_2462"/>
<gene>
    <name evidence="1" type="ORF">HMPREF9098_2462</name>
</gene>
<protein>
    <submittedName>
        <fullName evidence="1">Uncharacterized protein</fullName>
    </submittedName>
</protein>
<evidence type="ECO:0000313" key="1">
    <source>
        <dbReference type="EMBL" id="EGC16139.1"/>
    </source>
</evidence>
<sequence>MNDSAIFSFEKSSLHFSIRIKSAGCFQRWCVAFYTHINCPTKHIRASQAPDSWQKQPALYSSGAKKWCGIQSTPKHTHIKRKI</sequence>
<dbReference type="EMBL" id="AEWV01000046">
    <property type="protein sequence ID" value="EGC16139.1"/>
    <property type="molecule type" value="Genomic_DNA"/>
</dbReference>
<accession>F0F2X7</accession>
<proteinExistence type="predicted"/>
<reference evidence="1 2" key="1">
    <citation type="submission" date="2011-01" db="EMBL/GenBank/DDBJ databases">
        <authorList>
            <person name="Muzny D."/>
            <person name="Qin X."/>
            <person name="Deng J."/>
            <person name="Jiang H."/>
            <person name="Liu Y."/>
            <person name="Qu J."/>
            <person name="Song X.-Z."/>
            <person name="Zhang L."/>
            <person name="Thornton R."/>
            <person name="Coyle M."/>
            <person name="Francisco L."/>
            <person name="Jackson L."/>
            <person name="Javaid M."/>
            <person name="Korchina V."/>
            <person name="Kovar C."/>
            <person name="Mata R."/>
            <person name="Mathew T."/>
            <person name="Ngo R."/>
            <person name="Nguyen L."/>
            <person name="Nguyen N."/>
            <person name="Okwuonu G."/>
            <person name="Ongeri F."/>
            <person name="Pham C."/>
            <person name="Simmons D."/>
            <person name="Wilczek-Boney K."/>
            <person name="Hale W."/>
            <person name="Jakkamsetti A."/>
            <person name="Pham P."/>
            <person name="Ruth R."/>
            <person name="San Lucas F."/>
            <person name="Warren J."/>
            <person name="Zhang J."/>
            <person name="Zhao Z."/>
            <person name="Zhou C."/>
            <person name="Zhu D."/>
            <person name="Lee S."/>
            <person name="Bess C."/>
            <person name="Blankenburg K."/>
            <person name="Forbes L."/>
            <person name="Fu Q."/>
            <person name="Gubbala S."/>
            <person name="Hirani K."/>
            <person name="Jayaseelan J.C."/>
            <person name="Lara F."/>
            <person name="Munidasa M."/>
            <person name="Palculict T."/>
            <person name="Patil S."/>
            <person name="Pu L.-L."/>
            <person name="Saada N."/>
            <person name="Tang L."/>
            <person name="Weissenberger G."/>
            <person name="Zhu Y."/>
            <person name="Hemphill L."/>
            <person name="Shang Y."/>
            <person name="Youmans B."/>
            <person name="Ayvaz T."/>
            <person name="Ross M."/>
            <person name="Santibanez J."/>
            <person name="Aqrawi P."/>
            <person name="Gross S."/>
            <person name="Joshi V."/>
            <person name="Fowler G."/>
            <person name="Nazareth L."/>
            <person name="Reid J."/>
            <person name="Worley K."/>
            <person name="Petrosino J."/>
            <person name="Highlander S."/>
            <person name="Gibbs R."/>
        </authorList>
    </citation>
    <scope>NUCLEOTIDE SEQUENCE [LARGE SCALE GENOMIC DNA]</scope>
    <source>
        <strain evidence="1 2">ATCC 33394</strain>
    </source>
</reference>
<dbReference type="HOGENOM" id="CLU_2538075_0_0_4"/>
<evidence type="ECO:0000313" key="2">
    <source>
        <dbReference type="Proteomes" id="UP000004088"/>
    </source>
</evidence>
<dbReference type="AlphaFoldDB" id="F0F2X7"/>
<organism evidence="1 2">
    <name type="scientific">Kingella denitrificans ATCC 33394</name>
    <dbReference type="NCBI Taxonomy" id="888741"/>
    <lineage>
        <taxon>Bacteria</taxon>
        <taxon>Pseudomonadati</taxon>
        <taxon>Pseudomonadota</taxon>
        <taxon>Betaproteobacteria</taxon>
        <taxon>Neisseriales</taxon>
        <taxon>Neisseriaceae</taxon>
        <taxon>Kingella</taxon>
    </lineage>
</organism>
<name>F0F2X7_9NEIS</name>
<keyword evidence="2" id="KW-1185">Reference proteome</keyword>
<dbReference type="Proteomes" id="UP000004088">
    <property type="component" value="Unassembled WGS sequence"/>
</dbReference>